<keyword evidence="10" id="KW-1185">Reference proteome</keyword>
<feature type="domain" description="Dimethylamine monooxygenase subunit DmmA-like N-terminal" evidence="8">
    <location>
        <begin position="8"/>
        <end position="125"/>
    </location>
</feature>
<sequence length="197" mass="21116">MAEAASHRLPSQPVYPPLAWDPQGVRHLLLACGDEPATAEALARRLAADAPADLALIQVGAGPWARLLPTASASTAPDAEAALDLLQSRLAEARMGLRLYLLGPESLLWRASRLAAAAGLGEDAIRRERFGTLARPVWCVHCQQLHGAVRSSLLSCQGCGRTLLVRDHFSRRLGAYMGVQVDAEVPGEHPPPEILYP</sequence>
<evidence type="ECO:0000259" key="8">
    <source>
        <dbReference type="Pfam" id="PF22290"/>
    </source>
</evidence>
<reference evidence="9 10" key="1">
    <citation type="submission" date="2020-08" db="EMBL/GenBank/DDBJ databases">
        <title>Aquariorum lacteus gen. nov., sp. nov., a new member of the family Comamonadaceae, isolated from freshwater aquarium.</title>
        <authorList>
            <person name="Chun S.-J."/>
        </authorList>
    </citation>
    <scope>NUCLEOTIDE SEQUENCE [LARGE SCALE GENOMIC DNA]</scope>
    <source>
        <strain evidence="9 10">SJAQ100</strain>
    </source>
</reference>
<dbReference type="GO" id="GO:0046872">
    <property type="term" value="F:metal ion binding"/>
    <property type="evidence" value="ECO:0007669"/>
    <property type="project" value="UniProtKB-KW"/>
</dbReference>
<evidence type="ECO:0000256" key="2">
    <source>
        <dbReference type="ARBA" id="ARBA00022714"/>
    </source>
</evidence>
<keyword evidence="4" id="KW-0560">Oxidoreductase</keyword>
<dbReference type="Pfam" id="PF22290">
    <property type="entry name" value="DmmA-like_N"/>
    <property type="match status" value="1"/>
</dbReference>
<organism evidence="9 10">
    <name type="scientific">Aquariibacter albus</name>
    <dbReference type="NCBI Taxonomy" id="2759899"/>
    <lineage>
        <taxon>Bacteria</taxon>
        <taxon>Pseudomonadati</taxon>
        <taxon>Pseudomonadota</taxon>
        <taxon>Betaproteobacteria</taxon>
        <taxon>Burkholderiales</taxon>
        <taxon>Sphaerotilaceae</taxon>
        <taxon>Aquariibacter</taxon>
    </lineage>
</organism>
<dbReference type="InterPro" id="IPR054582">
    <property type="entry name" value="DmmA-like_N"/>
</dbReference>
<name>A0A839HM03_9BURK</name>
<keyword evidence="2" id="KW-0001">2Fe-2S</keyword>
<dbReference type="InterPro" id="IPR048037">
    <property type="entry name" value="DmmA-like_C"/>
</dbReference>
<feature type="domain" description="Dimethylamine monooxygenase subunit DmmA-like C-terminal" evidence="7">
    <location>
        <begin position="137"/>
        <end position="179"/>
    </location>
</feature>
<keyword evidence="6" id="KW-0411">Iron-sulfur</keyword>
<evidence type="ECO:0000313" key="10">
    <source>
        <dbReference type="Proteomes" id="UP000586093"/>
    </source>
</evidence>
<dbReference type="EMBL" id="JACIVI010000001">
    <property type="protein sequence ID" value="MBB1160380.1"/>
    <property type="molecule type" value="Genomic_DNA"/>
</dbReference>
<evidence type="ECO:0000256" key="3">
    <source>
        <dbReference type="ARBA" id="ARBA00022723"/>
    </source>
</evidence>
<keyword evidence="3" id="KW-0479">Metal-binding</keyword>
<dbReference type="NCBIfam" id="NF041259">
    <property type="entry name" value="mono_DmmA_fam"/>
    <property type="match status" value="1"/>
</dbReference>
<evidence type="ECO:0000256" key="6">
    <source>
        <dbReference type="ARBA" id="ARBA00023014"/>
    </source>
</evidence>
<evidence type="ECO:0000259" key="7">
    <source>
        <dbReference type="Pfam" id="PF22289"/>
    </source>
</evidence>
<proteinExistence type="predicted"/>
<protein>
    <submittedName>
        <fullName evidence="9">Uncharacterized protein</fullName>
    </submittedName>
</protein>
<dbReference type="Pfam" id="PF22289">
    <property type="entry name" value="DmmA-like_C"/>
    <property type="match status" value="1"/>
</dbReference>
<dbReference type="AlphaFoldDB" id="A0A839HM03"/>
<evidence type="ECO:0000256" key="1">
    <source>
        <dbReference type="ARBA" id="ARBA00022630"/>
    </source>
</evidence>
<evidence type="ECO:0000256" key="5">
    <source>
        <dbReference type="ARBA" id="ARBA00023004"/>
    </source>
</evidence>
<keyword evidence="1" id="KW-0285">Flavoprotein</keyword>
<accession>A0A839HM03</accession>
<dbReference type="Proteomes" id="UP000586093">
    <property type="component" value="Unassembled WGS sequence"/>
</dbReference>
<comment type="caution">
    <text evidence="9">The sequence shown here is derived from an EMBL/GenBank/DDBJ whole genome shotgun (WGS) entry which is preliminary data.</text>
</comment>
<keyword evidence="5" id="KW-0408">Iron</keyword>
<evidence type="ECO:0000256" key="4">
    <source>
        <dbReference type="ARBA" id="ARBA00023002"/>
    </source>
</evidence>
<dbReference type="GO" id="GO:0016491">
    <property type="term" value="F:oxidoreductase activity"/>
    <property type="evidence" value="ECO:0007669"/>
    <property type="project" value="UniProtKB-KW"/>
</dbReference>
<dbReference type="GO" id="GO:0051537">
    <property type="term" value="F:2 iron, 2 sulfur cluster binding"/>
    <property type="evidence" value="ECO:0007669"/>
    <property type="project" value="UniProtKB-KW"/>
</dbReference>
<evidence type="ECO:0000313" key="9">
    <source>
        <dbReference type="EMBL" id="MBB1160380.1"/>
    </source>
</evidence>
<dbReference type="RefSeq" id="WP_182660299.1">
    <property type="nucleotide sequence ID" value="NZ_JACIVI010000001.1"/>
</dbReference>
<gene>
    <name evidence="9" type="ORF">H4F90_00095</name>
</gene>